<dbReference type="PANTHER" id="PTHR39472:SF1">
    <property type="entry name" value="EXPRESSED PROTEIN"/>
    <property type="match status" value="1"/>
</dbReference>
<protein>
    <submittedName>
        <fullName evidence="2">Uncharacterized protein</fullName>
    </submittedName>
</protein>
<feature type="region of interest" description="Disordered" evidence="1">
    <location>
        <begin position="378"/>
        <end position="433"/>
    </location>
</feature>
<gene>
    <name evidence="2" type="ORF">D9757_002237</name>
</gene>
<organism evidence="2 3">
    <name type="scientific">Collybiopsis confluens</name>
    <dbReference type="NCBI Taxonomy" id="2823264"/>
    <lineage>
        <taxon>Eukaryota</taxon>
        <taxon>Fungi</taxon>
        <taxon>Dikarya</taxon>
        <taxon>Basidiomycota</taxon>
        <taxon>Agaricomycotina</taxon>
        <taxon>Agaricomycetes</taxon>
        <taxon>Agaricomycetidae</taxon>
        <taxon>Agaricales</taxon>
        <taxon>Marasmiineae</taxon>
        <taxon>Omphalotaceae</taxon>
        <taxon>Collybiopsis</taxon>
    </lineage>
</organism>
<feature type="region of interest" description="Disordered" evidence="1">
    <location>
        <begin position="279"/>
        <end position="308"/>
    </location>
</feature>
<dbReference type="PANTHER" id="PTHR39472">
    <property type="entry name" value="EXPRESSED PROTEIN"/>
    <property type="match status" value="1"/>
</dbReference>
<feature type="compositionally biased region" description="Basic and acidic residues" evidence="1">
    <location>
        <begin position="281"/>
        <end position="293"/>
    </location>
</feature>
<evidence type="ECO:0000313" key="3">
    <source>
        <dbReference type="Proteomes" id="UP000518752"/>
    </source>
</evidence>
<comment type="caution">
    <text evidence="2">The sequence shown here is derived from an EMBL/GenBank/DDBJ whole genome shotgun (WGS) entry which is preliminary data.</text>
</comment>
<sequence length="433" mass="48431">MDSEFVRLWHLISDLGDQLSHNQKITKTLLGQTNVLKAEAAEANSGFALRRANVDISKGKAWNRTRCIDLNANPPILQEFFESELERTNAQIVIENQTLKHENKQLSVLLKEYEGTLETIMVKFRNHSLAAQQHELTLARHYEALILAHQTQDISSDLASTANMTESLQRISRYLRDLLLAMASENIDLDPHLAEHEGFVDPAELLALIESSANPGDDSDSDSLHPEFEIRPDWAQERENDIARLEKENERLRKVLGIDSDTIAASGVDMEAELQRMNQGRHPELRDRRRDASGHLSVSGGGGDQWERSFSQMNINNQQMYMWDGPKNPGNSSNQPPLPPQYTQEIPLLGGAPLQRSMELATLRTSAQVAGSRIAQRFVQPQSQPNRGSWVSNPGRGGPPPSQSSTLWTNQQLSPSTQVTWPIQGGNAMDMGR</sequence>
<evidence type="ECO:0000256" key="1">
    <source>
        <dbReference type="SAM" id="MobiDB-lite"/>
    </source>
</evidence>
<feature type="compositionally biased region" description="Basic and acidic residues" evidence="1">
    <location>
        <begin position="222"/>
        <end position="235"/>
    </location>
</feature>
<dbReference type="AlphaFoldDB" id="A0A8H5MFT9"/>
<proteinExistence type="predicted"/>
<feature type="region of interest" description="Disordered" evidence="1">
    <location>
        <begin position="212"/>
        <end position="235"/>
    </location>
</feature>
<dbReference type="OrthoDB" id="21214at2759"/>
<feature type="region of interest" description="Disordered" evidence="1">
    <location>
        <begin position="320"/>
        <end position="341"/>
    </location>
</feature>
<evidence type="ECO:0000313" key="2">
    <source>
        <dbReference type="EMBL" id="KAF5392438.1"/>
    </source>
</evidence>
<accession>A0A8H5MFT9</accession>
<dbReference type="Proteomes" id="UP000518752">
    <property type="component" value="Unassembled WGS sequence"/>
</dbReference>
<dbReference type="EMBL" id="JAACJN010000005">
    <property type="protein sequence ID" value="KAF5392438.1"/>
    <property type="molecule type" value="Genomic_DNA"/>
</dbReference>
<feature type="compositionally biased region" description="Polar residues" evidence="1">
    <location>
        <begin position="379"/>
        <end position="391"/>
    </location>
</feature>
<feature type="compositionally biased region" description="Polar residues" evidence="1">
    <location>
        <begin position="406"/>
        <end position="421"/>
    </location>
</feature>
<keyword evidence="3" id="KW-1185">Reference proteome</keyword>
<name>A0A8H5MFT9_9AGAR</name>
<reference evidence="2 3" key="1">
    <citation type="journal article" date="2020" name="ISME J.">
        <title>Uncovering the hidden diversity of litter-decomposition mechanisms in mushroom-forming fungi.</title>
        <authorList>
            <person name="Floudas D."/>
            <person name="Bentzer J."/>
            <person name="Ahren D."/>
            <person name="Johansson T."/>
            <person name="Persson P."/>
            <person name="Tunlid A."/>
        </authorList>
    </citation>
    <scope>NUCLEOTIDE SEQUENCE [LARGE SCALE GENOMIC DNA]</scope>
    <source>
        <strain evidence="2 3">CBS 406.79</strain>
    </source>
</reference>